<evidence type="ECO:0000313" key="2">
    <source>
        <dbReference type="Proteomes" id="UP001527925"/>
    </source>
</evidence>
<evidence type="ECO:0000313" key="1">
    <source>
        <dbReference type="EMBL" id="KAL2916879.1"/>
    </source>
</evidence>
<dbReference type="Proteomes" id="UP001527925">
    <property type="component" value="Unassembled WGS sequence"/>
</dbReference>
<proteinExistence type="predicted"/>
<gene>
    <name evidence="1" type="ORF">HK105_203658</name>
</gene>
<dbReference type="EMBL" id="JADGIZ020000014">
    <property type="protein sequence ID" value="KAL2916879.1"/>
    <property type="molecule type" value="Genomic_DNA"/>
</dbReference>
<keyword evidence="2" id="KW-1185">Reference proteome</keyword>
<dbReference type="InterPro" id="IPR019410">
    <property type="entry name" value="Methyltransf_16"/>
</dbReference>
<comment type="caution">
    <text evidence="1">The sequence shown here is derived from an EMBL/GenBank/DDBJ whole genome shotgun (WGS) entry which is preliminary data.</text>
</comment>
<sequence>MDGSTADGGSLAQDAQRRRFEFSFATGAEHGGPLRIVLAADTAAGAAAFRVQDQGRYLWPGAEPLAAHLARSFPVRGMALLELGAGVGLAACVAAAQRARRIVATDFDERTLELLRENMAANMAAHDDAEQTECVAAMLDWNTVVDPARRALSAADRRAALAAGLGIRDGDPSGALFDSIIGSDLIWDEESASLLTAAAAELLRICRGPDQIPFVLAFVERSEYLRLFFEEQAKAHGLEIAVVQEHRSKPVQVTPKRWTKPQATFVLRITLAQQAAP</sequence>
<name>A0ABR4NBR4_9FUNG</name>
<accession>A0ABR4NBR4</accession>
<reference evidence="1 2" key="1">
    <citation type="submission" date="2023-09" db="EMBL/GenBank/DDBJ databases">
        <title>Pangenome analysis of Batrachochytrium dendrobatidis and related Chytrids.</title>
        <authorList>
            <person name="Yacoub M.N."/>
            <person name="Stajich J.E."/>
            <person name="James T.Y."/>
        </authorList>
    </citation>
    <scope>NUCLEOTIDE SEQUENCE [LARGE SCALE GENOMIC DNA]</scope>
    <source>
        <strain evidence="1 2">JEL0888</strain>
    </source>
</reference>
<dbReference type="InterPro" id="IPR029063">
    <property type="entry name" value="SAM-dependent_MTases_sf"/>
</dbReference>
<dbReference type="Gene3D" id="3.40.50.150">
    <property type="entry name" value="Vaccinia Virus protein VP39"/>
    <property type="match status" value="1"/>
</dbReference>
<protein>
    <submittedName>
        <fullName evidence="1">Uncharacterized protein</fullName>
    </submittedName>
</protein>
<organism evidence="1 2">
    <name type="scientific">Polyrhizophydium stewartii</name>
    <dbReference type="NCBI Taxonomy" id="2732419"/>
    <lineage>
        <taxon>Eukaryota</taxon>
        <taxon>Fungi</taxon>
        <taxon>Fungi incertae sedis</taxon>
        <taxon>Chytridiomycota</taxon>
        <taxon>Chytridiomycota incertae sedis</taxon>
        <taxon>Chytridiomycetes</taxon>
        <taxon>Rhizophydiales</taxon>
        <taxon>Rhizophydiales incertae sedis</taxon>
        <taxon>Polyrhizophydium</taxon>
    </lineage>
</organism>
<dbReference type="SUPFAM" id="SSF53335">
    <property type="entry name" value="S-adenosyl-L-methionine-dependent methyltransferases"/>
    <property type="match status" value="1"/>
</dbReference>
<dbReference type="Pfam" id="PF10294">
    <property type="entry name" value="Methyltransf_16"/>
    <property type="match status" value="1"/>
</dbReference>
<dbReference type="PANTHER" id="PTHR14614">
    <property type="entry name" value="HEPATOCELLULAR CARCINOMA-ASSOCIATED ANTIGEN"/>
    <property type="match status" value="1"/>
</dbReference>